<proteinExistence type="predicted"/>
<dbReference type="PANTHER" id="PTHR32015:SF1">
    <property type="entry name" value="LIPASE"/>
    <property type="match status" value="1"/>
</dbReference>
<comment type="caution">
    <text evidence="3">The sequence shown here is derived from an EMBL/GenBank/DDBJ whole genome shotgun (WGS) entry which is preliminary data.</text>
</comment>
<name>A0A938YG88_9ACTN</name>
<sequence>MSRNAVPGRRSPVRAAALALGLLLVGGCSTTPDASTADSTGAPGATSTPTPTPATSTITARTTASTTGAARPPASTTPSTRRRTAASTPLPTTPFPSTSALSATSATSAPTSSADLGGDLGLAGLNDPDCRSAAPPVVLLQGTVSTVESNFAALIPELQRAGLCPYAHSFRFGGTVAVRETAAEQADFVRAVLGATGAAQVDLVGYSQGALVARTALREDGIADRVRVLVLVAGTYHGTTAALLDRVPAAVCASCVDQRAGSTLLQALDAGGELDGDVRYAAVSSRADQVVTPVERQTPDGPVDRVSWALLQDECPTSTTPHESMLADPSVRRWILDALASGGRPSADTLAC</sequence>
<dbReference type="EMBL" id="JAERWL010000009">
    <property type="protein sequence ID" value="MBM9477125.1"/>
    <property type="molecule type" value="Genomic_DNA"/>
</dbReference>
<gene>
    <name evidence="3" type="ORF">JL107_11760</name>
</gene>
<dbReference type="SUPFAM" id="SSF53474">
    <property type="entry name" value="alpha/beta-Hydrolases"/>
    <property type="match status" value="1"/>
</dbReference>
<reference evidence="3" key="1">
    <citation type="submission" date="2021-01" db="EMBL/GenBank/DDBJ databases">
        <title>KCTC 19127 draft genome.</title>
        <authorList>
            <person name="An D."/>
        </authorList>
    </citation>
    <scope>NUCLEOTIDE SEQUENCE</scope>
    <source>
        <strain evidence="3">KCTC 19127</strain>
    </source>
</reference>
<dbReference type="PROSITE" id="PS51257">
    <property type="entry name" value="PROKAR_LIPOPROTEIN"/>
    <property type="match status" value="1"/>
</dbReference>
<keyword evidence="4" id="KW-1185">Reference proteome</keyword>
<accession>A0A938YG88</accession>
<dbReference type="Gene3D" id="3.40.50.1820">
    <property type="entry name" value="alpha/beta hydrolase"/>
    <property type="match status" value="1"/>
</dbReference>
<feature type="signal peptide" evidence="2">
    <location>
        <begin position="1"/>
        <end position="34"/>
    </location>
</feature>
<dbReference type="Proteomes" id="UP000663801">
    <property type="component" value="Unassembled WGS sequence"/>
</dbReference>
<dbReference type="PROSITE" id="PS51318">
    <property type="entry name" value="TAT"/>
    <property type="match status" value="1"/>
</dbReference>
<organism evidence="3 4">
    <name type="scientific">Nakamurella flavida</name>
    <dbReference type="NCBI Taxonomy" id="363630"/>
    <lineage>
        <taxon>Bacteria</taxon>
        <taxon>Bacillati</taxon>
        <taxon>Actinomycetota</taxon>
        <taxon>Actinomycetes</taxon>
        <taxon>Nakamurellales</taxon>
        <taxon>Nakamurellaceae</taxon>
        <taxon>Nakamurella</taxon>
    </lineage>
</organism>
<evidence type="ECO:0000313" key="3">
    <source>
        <dbReference type="EMBL" id="MBM9477125.1"/>
    </source>
</evidence>
<keyword evidence="2" id="KW-0732">Signal</keyword>
<feature type="chain" id="PRO_5039599304" description="Alpha/beta fold hydrolase" evidence="2">
    <location>
        <begin position="35"/>
        <end position="352"/>
    </location>
</feature>
<dbReference type="Pfam" id="PF01674">
    <property type="entry name" value="Lipase_2"/>
    <property type="match status" value="1"/>
</dbReference>
<evidence type="ECO:0008006" key="5">
    <source>
        <dbReference type="Google" id="ProtNLM"/>
    </source>
</evidence>
<dbReference type="GO" id="GO:0016042">
    <property type="term" value="P:lipid catabolic process"/>
    <property type="evidence" value="ECO:0007669"/>
    <property type="project" value="InterPro"/>
</dbReference>
<dbReference type="PANTHER" id="PTHR32015">
    <property type="entry name" value="FASTING INDUCED LIPASE"/>
    <property type="match status" value="1"/>
</dbReference>
<dbReference type="GO" id="GO:0016298">
    <property type="term" value="F:lipase activity"/>
    <property type="evidence" value="ECO:0007669"/>
    <property type="project" value="TreeGrafter"/>
</dbReference>
<evidence type="ECO:0000256" key="2">
    <source>
        <dbReference type="SAM" id="SignalP"/>
    </source>
</evidence>
<dbReference type="AlphaFoldDB" id="A0A938YG88"/>
<feature type="region of interest" description="Disordered" evidence="1">
    <location>
        <begin position="32"/>
        <end position="112"/>
    </location>
</feature>
<evidence type="ECO:0000313" key="4">
    <source>
        <dbReference type="Proteomes" id="UP000663801"/>
    </source>
</evidence>
<evidence type="ECO:0000256" key="1">
    <source>
        <dbReference type="SAM" id="MobiDB-lite"/>
    </source>
</evidence>
<dbReference type="InterPro" id="IPR002918">
    <property type="entry name" value="Lipase_EstA/Esterase_EstB"/>
</dbReference>
<protein>
    <recommendedName>
        <fullName evidence="5">Alpha/beta fold hydrolase</fullName>
    </recommendedName>
</protein>
<dbReference type="InterPro" id="IPR029058">
    <property type="entry name" value="AB_hydrolase_fold"/>
</dbReference>
<dbReference type="InterPro" id="IPR006311">
    <property type="entry name" value="TAT_signal"/>
</dbReference>
<dbReference type="RefSeq" id="WP_205257218.1">
    <property type="nucleotide sequence ID" value="NZ_BAAAPV010000001.1"/>
</dbReference>